<feature type="region of interest" description="Disordered" evidence="1">
    <location>
        <begin position="1"/>
        <end position="77"/>
    </location>
</feature>
<evidence type="ECO:0000313" key="3">
    <source>
        <dbReference type="Proteomes" id="UP001292094"/>
    </source>
</evidence>
<organism evidence="2 3">
    <name type="scientific">Petrolisthes manimaculis</name>
    <dbReference type="NCBI Taxonomy" id="1843537"/>
    <lineage>
        <taxon>Eukaryota</taxon>
        <taxon>Metazoa</taxon>
        <taxon>Ecdysozoa</taxon>
        <taxon>Arthropoda</taxon>
        <taxon>Crustacea</taxon>
        <taxon>Multicrustacea</taxon>
        <taxon>Malacostraca</taxon>
        <taxon>Eumalacostraca</taxon>
        <taxon>Eucarida</taxon>
        <taxon>Decapoda</taxon>
        <taxon>Pleocyemata</taxon>
        <taxon>Anomura</taxon>
        <taxon>Galatheoidea</taxon>
        <taxon>Porcellanidae</taxon>
        <taxon>Petrolisthes</taxon>
    </lineage>
</organism>
<reference evidence="2" key="1">
    <citation type="submission" date="2023-11" db="EMBL/GenBank/DDBJ databases">
        <title>Genome assemblies of two species of porcelain crab, Petrolisthes cinctipes and Petrolisthes manimaculis (Anomura: Porcellanidae).</title>
        <authorList>
            <person name="Angst P."/>
        </authorList>
    </citation>
    <scope>NUCLEOTIDE SEQUENCE</scope>
    <source>
        <strain evidence="2">PB745_02</strain>
        <tissue evidence="2">Gill</tissue>
    </source>
</reference>
<dbReference type="AlphaFoldDB" id="A0AAE1TKX7"/>
<evidence type="ECO:0000256" key="1">
    <source>
        <dbReference type="SAM" id="MobiDB-lite"/>
    </source>
</evidence>
<accession>A0AAE1TKX7</accession>
<comment type="caution">
    <text evidence="2">The sequence shown here is derived from an EMBL/GenBank/DDBJ whole genome shotgun (WGS) entry which is preliminary data.</text>
</comment>
<evidence type="ECO:0000313" key="2">
    <source>
        <dbReference type="EMBL" id="KAK4289052.1"/>
    </source>
</evidence>
<gene>
    <name evidence="2" type="ORF">Pmani_037960</name>
</gene>
<sequence length="77" mass="8536">MQGQRVMAKGGDEKHKDEESGNINVHELMSETGKGKKVKREKKESEGRGQAEEGRNKRRIGETQGEKKGQKKGEGKG</sequence>
<dbReference type="Proteomes" id="UP001292094">
    <property type="component" value="Unassembled WGS sequence"/>
</dbReference>
<dbReference type="EMBL" id="JAWZYT010006008">
    <property type="protein sequence ID" value="KAK4289052.1"/>
    <property type="molecule type" value="Genomic_DNA"/>
</dbReference>
<name>A0AAE1TKX7_9EUCA</name>
<proteinExistence type="predicted"/>
<protein>
    <submittedName>
        <fullName evidence="2">Uncharacterized protein</fullName>
    </submittedName>
</protein>
<feature type="compositionally biased region" description="Basic and acidic residues" evidence="1">
    <location>
        <begin position="41"/>
        <end position="77"/>
    </location>
</feature>
<keyword evidence="3" id="KW-1185">Reference proteome</keyword>
<feature type="compositionally biased region" description="Basic and acidic residues" evidence="1">
    <location>
        <begin position="10"/>
        <end position="19"/>
    </location>
</feature>